<keyword evidence="2" id="KW-1133">Transmembrane helix</keyword>
<evidence type="ECO:0000313" key="4">
    <source>
        <dbReference type="Proteomes" id="UP000652354"/>
    </source>
</evidence>
<name>A0A919Q1X2_9MICO</name>
<evidence type="ECO:0000256" key="2">
    <source>
        <dbReference type="SAM" id="Phobius"/>
    </source>
</evidence>
<protein>
    <submittedName>
        <fullName evidence="3">Uncharacterized protein</fullName>
    </submittedName>
</protein>
<keyword evidence="4" id="KW-1185">Reference proteome</keyword>
<dbReference type="Proteomes" id="UP000652354">
    <property type="component" value="Unassembled WGS sequence"/>
</dbReference>
<feature type="transmembrane region" description="Helical" evidence="2">
    <location>
        <begin position="41"/>
        <end position="62"/>
    </location>
</feature>
<organism evidence="3 4">
    <name type="scientific">Demequina activiva</name>
    <dbReference type="NCBI Taxonomy" id="1582364"/>
    <lineage>
        <taxon>Bacteria</taxon>
        <taxon>Bacillati</taxon>
        <taxon>Actinomycetota</taxon>
        <taxon>Actinomycetes</taxon>
        <taxon>Micrococcales</taxon>
        <taxon>Demequinaceae</taxon>
        <taxon>Demequina</taxon>
    </lineage>
</organism>
<dbReference type="AlphaFoldDB" id="A0A919Q1X2"/>
<evidence type="ECO:0000313" key="3">
    <source>
        <dbReference type="EMBL" id="GIG53391.1"/>
    </source>
</evidence>
<gene>
    <name evidence="3" type="ORF">Dac01nite_01430</name>
</gene>
<keyword evidence="2" id="KW-0472">Membrane</keyword>
<reference evidence="3" key="1">
    <citation type="submission" date="2021-01" db="EMBL/GenBank/DDBJ databases">
        <title>Whole genome shotgun sequence of Demequina activiva NBRC 110675.</title>
        <authorList>
            <person name="Komaki H."/>
            <person name="Tamura T."/>
        </authorList>
    </citation>
    <scope>NUCLEOTIDE SEQUENCE</scope>
    <source>
        <strain evidence="3">NBRC 110675</strain>
    </source>
</reference>
<keyword evidence="2" id="KW-0812">Transmembrane</keyword>
<proteinExistence type="predicted"/>
<evidence type="ECO:0000256" key="1">
    <source>
        <dbReference type="SAM" id="MobiDB-lite"/>
    </source>
</evidence>
<accession>A0A919Q1X2</accession>
<dbReference type="EMBL" id="BONR01000001">
    <property type="protein sequence ID" value="GIG53391.1"/>
    <property type="molecule type" value="Genomic_DNA"/>
</dbReference>
<comment type="caution">
    <text evidence="3">The sequence shown here is derived from an EMBL/GenBank/DDBJ whole genome shotgun (WGS) entry which is preliminary data.</text>
</comment>
<sequence>MLPLSAPGYLGSGGNAVRPGIVPAPREHTMDKWKIMSNSRVVRATAGASTLVAAAVVVGAGWKWA</sequence>
<feature type="region of interest" description="Disordered" evidence="1">
    <location>
        <begin position="1"/>
        <end position="23"/>
    </location>
</feature>